<gene>
    <name evidence="2" type="ORF">AS592_09690</name>
</gene>
<dbReference type="GO" id="GO:0004792">
    <property type="term" value="F:thiosulfate-cyanide sulfurtransferase activity"/>
    <property type="evidence" value="ECO:0007669"/>
    <property type="project" value="TreeGrafter"/>
</dbReference>
<organism evidence="2 3">
    <name type="scientific">Sulfurovum riftiae</name>
    <dbReference type="NCBI Taxonomy" id="1630136"/>
    <lineage>
        <taxon>Bacteria</taxon>
        <taxon>Pseudomonadati</taxon>
        <taxon>Campylobacterota</taxon>
        <taxon>Epsilonproteobacteria</taxon>
        <taxon>Campylobacterales</taxon>
        <taxon>Sulfurovaceae</taxon>
        <taxon>Sulfurovum</taxon>
    </lineage>
</organism>
<dbReference type="RefSeq" id="WP_067328174.1">
    <property type="nucleotide sequence ID" value="NZ_LNKT01000001.1"/>
</dbReference>
<evidence type="ECO:0000313" key="2">
    <source>
        <dbReference type="EMBL" id="KYJ87377.1"/>
    </source>
</evidence>
<dbReference type="InterPro" id="IPR045886">
    <property type="entry name" value="ThiF/MoeB/HesA"/>
</dbReference>
<comment type="caution">
    <text evidence="2">The sequence shown here is derived from an EMBL/GenBank/DDBJ whole genome shotgun (WGS) entry which is preliminary data.</text>
</comment>
<protein>
    <submittedName>
        <fullName evidence="2">Thiamine biosynthesis protein ThiF</fullName>
    </submittedName>
</protein>
<reference evidence="2 3" key="1">
    <citation type="submission" date="2015-11" db="EMBL/GenBank/DDBJ databases">
        <title>Draft genome of Sulfurovum riftiae 1812E, a member of the Epsilonproteobacteria isolated from the tube of the deep-sea hydrothermal vent tubewom Riftia pachyptila.</title>
        <authorList>
            <person name="Vetriani C."/>
            <person name="Giovannelli D."/>
        </authorList>
    </citation>
    <scope>NUCLEOTIDE SEQUENCE [LARGE SCALE GENOMIC DNA]</scope>
    <source>
        <strain evidence="2 3">1812E</strain>
    </source>
</reference>
<dbReference type="Proteomes" id="UP000075359">
    <property type="component" value="Unassembled WGS sequence"/>
</dbReference>
<dbReference type="InterPro" id="IPR035985">
    <property type="entry name" value="Ubiquitin-activating_enz"/>
</dbReference>
<dbReference type="STRING" id="1630136.AS592_09690"/>
<keyword evidence="3" id="KW-1185">Reference proteome</keyword>
<dbReference type="Gene3D" id="3.40.50.720">
    <property type="entry name" value="NAD(P)-binding Rossmann-like Domain"/>
    <property type="match status" value="1"/>
</dbReference>
<dbReference type="AlphaFoldDB" id="A0A151CIQ7"/>
<dbReference type="OrthoDB" id="9804286at2"/>
<proteinExistence type="predicted"/>
<dbReference type="GO" id="GO:0016779">
    <property type="term" value="F:nucleotidyltransferase activity"/>
    <property type="evidence" value="ECO:0007669"/>
    <property type="project" value="TreeGrafter"/>
</dbReference>
<accession>A0A151CIQ7</accession>
<evidence type="ECO:0000313" key="3">
    <source>
        <dbReference type="Proteomes" id="UP000075359"/>
    </source>
</evidence>
<dbReference type="Pfam" id="PF00899">
    <property type="entry name" value="ThiF"/>
    <property type="match status" value="1"/>
</dbReference>
<dbReference type="SUPFAM" id="SSF69572">
    <property type="entry name" value="Activating enzymes of the ubiquitin-like proteins"/>
    <property type="match status" value="1"/>
</dbReference>
<dbReference type="GO" id="GO:0005737">
    <property type="term" value="C:cytoplasm"/>
    <property type="evidence" value="ECO:0007669"/>
    <property type="project" value="TreeGrafter"/>
</dbReference>
<dbReference type="PANTHER" id="PTHR10953:SF102">
    <property type="entry name" value="ADENYLYLTRANSFERASE AND SULFURTRANSFERASE MOCS3"/>
    <property type="match status" value="1"/>
</dbReference>
<name>A0A151CIQ7_9BACT</name>
<sequence length="234" mass="25971">MHSTETPTPEAYFNRQIQLWGEGTQKSLQSKKIAIIGSGGLGSTLAMALGTSGIGEIHMVDFDTVSLHNIHRQIAFTLEDEGKSKAKATVQLMESKNPFVKAVAFDMPFEDFKEMGNSYDLILDATDNLPVRGEIDKYAKETDTPWIYASVEEFNGQVCFFDKSNFQVFNISDHTPGGIAAPIVMHIGSLQANLALRYLAELPVVKDKLYYLYFNDEGELITQKFGMPEKEGSA</sequence>
<dbReference type="PANTHER" id="PTHR10953">
    <property type="entry name" value="UBIQUITIN-ACTIVATING ENZYME E1"/>
    <property type="match status" value="1"/>
</dbReference>
<dbReference type="InterPro" id="IPR000594">
    <property type="entry name" value="ThiF_NAD_FAD-bd"/>
</dbReference>
<dbReference type="GO" id="GO:0008641">
    <property type="term" value="F:ubiquitin-like modifier activating enzyme activity"/>
    <property type="evidence" value="ECO:0007669"/>
    <property type="project" value="InterPro"/>
</dbReference>
<feature type="domain" description="THIF-type NAD/FAD binding fold" evidence="1">
    <location>
        <begin position="13"/>
        <end position="212"/>
    </location>
</feature>
<dbReference type="EMBL" id="LNKT01000001">
    <property type="protein sequence ID" value="KYJ87377.1"/>
    <property type="molecule type" value="Genomic_DNA"/>
</dbReference>
<evidence type="ECO:0000259" key="1">
    <source>
        <dbReference type="Pfam" id="PF00899"/>
    </source>
</evidence>